<accession>A0A1I2QIH3</accession>
<dbReference type="PANTHER" id="PTHR18901:SF38">
    <property type="entry name" value="PSEUDOURIDINE-5'-PHOSPHATASE"/>
    <property type="match status" value="1"/>
</dbReference>
<keyword evidence="2" id="KW-1185">Reference proteome</keyword>
<gene>
    <name evidence="1" type="ORF">SAMN04487885_1445</name>
</gene>
<dbReference type="GeneID" id="90543493"/>
<dbReference type="Pfam" id="PF13419">
    <property type="entry name" value="HAD_2"/>
    <property type="match status" value="1"/>
</dbReference>
<evidence type="ECO:0000313" key="2">
    <source>
        <dbReference type="Proteomes" id="UP000182135"/>
    </source>
</evidence>
<name>A0A1I2QIH3_9CLOT</name>
<dbReference type="Proteomes" id="UP000182135">
    <property type="component" value="Unassembled WGS sequence"/>
</dbReference>
<dbReference type="AlphaFoldDB" id="A0A1I2QIH3"/>
<sequence length="217" mass="24930">MNSTKLIIFDMDGLMIDTERLNLKGWIDIGKKHNYTIQAENIQKIMGMARHEHEPILRKDFGDDFPYETIYTEKNQYVTDIIEREGISVKPFLLELLDVLDHMRIKKVVATGTGRERAIYLLKKAGIYQRFDDMICGDEVKNGKPNPEIFLTACKKVNISPEEAIVLEDSQNGLIAAHNAGIKCFLVPDLQYPSPQYENYAEKICETLKDAIDYIKK</sequence>
<dbReference type="NCBIfam" id="TIGR01509">
    <property type="entry name" value="HAD-SF-IA-v3"/>
    <property type="match status" value="1"/>
</dbReference>
<reference evidence="1 2" key="1">
    <citation type="submission" date="2016-10" db="EMBL/GenBank/DDBJ databases">
        <authorList>
            <person name="de Groot N.N."/>
        </authorList>
    </citation>
    <scope>NUCLEOTIDE SEQUENCE [LARGE SCALE GENOMIC DNA]</scope>
    <source>
        <strain evidence="1 2">NLAE-zl-G419</strain>
    </source>
</reference>
<evidence type="ECO:0000313" key="1">
    <source>
        <dbReference type="EMBL" id="SFG28108.1"/>
    </source>
</evidence>
<dbReference type="STRING" id="1529.SAMN04487885_1445"/>
<dbReference type="InterPro" id="IPR006439">
    <property type="entry name" value="HAD-SF_hydro_IA"/>
</dbReference>
<organism evidence="1 2">
    <name type="scientific">Clostridium cadaveris</name>
    <dbReference type="NCBI Taxonomy" id="1529"/>
    <lineage>
        <taxon>Bacteria</taxon>
        <taxon>Bacillati</taxon>
        <taxon>Bacillota</taxon>
        <taxon>Clostridia</taxon>
        <taxon>Eubacteriales</taxon>
        <taxon>Clostridiaceae</taxon>
        <taxon>Clostridium</taxon>
    </lineage>
</organism>
<dbReference type="NCBIfam" id="TIGR01549">
    <property type="entry name" value="HAD-SF-IA-v1"/>
    <property type="match status" value="1"/>
</dbReference>
<dbReference type="RefSeq" id="WP_027639855.1">
    <property type="nucleotide sequence ID" value="NZ_CP076620.1"/>
</dbReference>
<proteinExistence type="predicted"/>
<dbReference type="InterPro" id="IPR036412">
    <property type="entry name" value="HAD-like_sf"/>
</dbReference>
<dbReference type="SUPFAM" id="SSF56784">
    <property type="entry name" value="HAD-like"/>
    <property type="match status" value="1"/>
</dbReference>
<dbReference type="InterPro" id="IPR023198">
    <property type="entry name" value="PGP-like_dom2"/>
</dbReference>
<dbReference type="PANTHER" id="PTHR18901">
    <property type="entry name" value="2-DEOXYGLUCOSE-6-PHOSPHATE PHOSPHATASE 2"/>
    <property type="match status" value="1"/>
</dbReference>
<dbReference type="PRINTS" id="PR00413">
    <property type="entry name" value="HADHALOGNASE"/>
</dbReference>
<dbReference type="Gene3D" id="3.40.50.1000">
    <property type="entry name" value="HAD superfamily/HAD-like"/>
    <property type="match status" value="1"/>
</dbReference>
<dbReference type="EMBL" id="FOOE01000044">
    <property type="protein sequence ID" value="SFG28108.1"/>
    <property type="molecule type" value="Genomic_DNA"/>
</dbReference>
<dbReference type="OrthoDB" id="9797743at2"/>
<dbReference type="SFLD" id="SFLDG01129">
    <property type="entry name" value="C1.5:_HAD__Beta-PGM__Phosphata"/>
    <property type="match status" value="1"/>
</dbReference>
<dbReference type="Gene3D" id="1.10.150.240">
    <property type="entry name" value="Putative phosphatase, domain 2"/>
    <property type="match status" value="1"/>
</dbReference>
<protein>
    <submittedName>
        <fullName evidence="1">Haloacid dehalogenase superfamily, subfamily IA, variant 3 with third motif having DD or ED/haloacid dehalogenase superfamily, subfamily IA, variant 1 with third motif having Dx(3-4)D or Dx(3-4)E</fullName>
    </submittedName>
</protein>
<dbReference type="eggNOG" id="COG0637">
    <property type="taxonomic scope" value="Bacteria"/>
</dbReference>
<dbReference type="SFLD" id="SFLDS00003">
    <property type="entry name" value="Haloacid_Dehalogenase"/>
    <property type="match status" value="1"/>
</dbReference>
<dbReference type="CDD" id="cd07505">
    <property type="entry name" value="HAD_BPGM-like"/>
    <property type="match status" value="1"/>
</dbReference>
<dbReference type="InterPro" id="IPR023214">
    <property type="entry name" value="HAD_sf"/>
</dbReference>
<dbReference type="InterPro" id="IPR041492">
    <property type="entry name" value="HAD_2"/>
</dbReference>